<comment type="function">
    <text evidence="10">Part of the ABC transporter FtsEX involved in asymmetric cellular division facilitating the initiation of sporulation.</text>
</comment>
<gene>
    <name evidence="14" type="ORF">SAMN02745975_00439</name>
</gene>
<evidence type="ECO:0000256" key="11">
    <source>
        <dbReference type="SAM" id="Phobius"/>
    </source>
</evidence>
<evidence type="ECO:0000256" key="10">
    <source>
        <dbReference type="PIRNR" id="PIRNR003097"/>
    </source>
</evidence>
<evidence type="ECO:0000256" key="4">
    <source>
        <dbReference type="ARBA" id="ARBA00022475"/>
    </source>
</evidence>
<sequence length="300" mass="33871">MAMKIRTVSYMIRQGFKGLWRNRMMTFASIGSVASALIILGIVFMIILNINSLAETAKGQFDSIQLYLKDDLDQKKIDEIGKTVNKIDGIESVYYISKAEALQDLKKQWGEHGYLLEGLEVNPLPNSYVLKLKDIKYSEQVVDQVKNVSGLEEVKYYKDIVDKLLRITHFIRMTGMIVIGILIGISMFIISNTIKITVAARYREINIMKYVGATNWFVRWPFLIEGMILGFAGSVIALAVIGYSYKNIFDLITEKMYVMVSAYMIPTPLLVNNLAVIFLVLGTGIGALGSIFSMRKFLKV</sequence>
<dbReference type="GO" id="GO:0005886">
    <property type="term" value="C:plasma membrane"/>
    <property type="evidence" value="ECO:0007669"/>
    <property type="project" value="UniProtKB-SubCell"/>
</dbReference>
<evidence type="ECO:0000313" key="15">
    <source>
        <dbReference type="Proteomes" id="UP000184536"/>
    </source>
</evidence>
<keyword evidence="15" id="KW-1185">Reference proteome</keyword>
<keyword evidence="5 10" id="KW-0132">Cell division</keyword>
<evidence type="ECO:0000256" key="1">
    <source>
        <dbReference type="ARBA" id="ARBA00004651"/>
    </source>
</evidence>
<dbReference type="Pfam" id="PF18075">
    <property type="entry name" value="FtsX_ECD"/>
    <property type="match status" value="1"/>
</dbReference>
<name>A0A1M6DAX0_9FIRM</name>
<dbReference type="EMBL" id="FQZV01000005">
    <property type="protein sequence ID" value="SHI70396.1"/>
    <property type="molecule type" value="Genomic_DNA"/>
</dbReference>
<dbReference type="Proteomes" id="UP000184536">
    <property type="component" value="Unassembled WGS sequence"/>
</dbReference>
<evidence type="ECO:0000259" key="12">
    <source>
        <dbReference type="Pfam" id="PF02687"/>
    </source>
</evidence>
<evidence type="ECO:0000256" key="9">
    <source>
        <dbReference type="ARBA" id="ARBA00023306"/>
    </source>
</evidence>
<keyword evidence="4 10" id="KW-1003">Cell membrane</keyword>
<keyword evidence="7 11" id="KW-1133">Transmembrane helix</keyword>
<dbReference type="AlphaFoldDB" id="A0A1M6DAX0"/>
<comment type="subcellular location">
    <subcellularLocation>
        <location evidence="1">Cell membrane</location>
        <topology evidence="1">Multi-pass membrane protein</topology>
    </subcellularLocation>
</comment>
<reference evidence="15" key="1">
    <citation type="submission" date="2016-11" db="EMBL/GenBank/DDBJ databases">
        <authorList>
            <person name="Varghese N."/>
            <person name="Submissions S."/>
        </authorList>
    </citation>
    <scope>NUCLEOTIDE SEQUENCE [LARGE SCALE GENOMIC DNA]</scope>
    <source>
        <strain evidence="15">DSM 17957</strain>
    </source>
</reference>
<feature type="transmembrane region" description="Helical" evidence="11">
    <location>
        <begin position="176"/>
        <end position="200"/>
    </location>
</feature>
<feature type="transmembrane region" description="Helical" evidence="11">
    <location>
        <begin position="220"/>
        <end position="241"/>
    </location>
</feature>
<dbReference type="InterPro" id="IPR058204">
    <property type="entry name" value="FtsX_firmicutes-type"/>
</dbReference>
<dbReference type="Pfam" id="PF02687">
    <property type="entry name" value="FtsX"/>
    <property type="match status" value="1"/>
</dbReference>
<accession>A0A1M6DAX0</accession>
<dbReference type="PANTHER" id="PTHR47755">
    <property type="entry name" value="CELL DIVISION PROTEIN FTSX"/>
    <property type="match status" value="1"/>
</dbReference>
<evidence type="ECO:0000256" key="6">
    <source>
        <dbReference type="ARBA" id="ARBA00022692"/>
    </source>
</evidence>
<comment type="similarity">
    <text evidence="2 10">Belongs to the ABC-4 integral membrane protein family. FtsX subfamily.</text>
</comment>
<dbReference type="Gene3D" id="3.30.70.3040">
    <property type="match status" value="1"/>
</dbReference>
<organism evidence="14 15">
    <name type="scientific">Geosporobacter subterraneus DSM 17957</name>
    <dbReference type="NCBI Taxonomy" id="1121919"/>
    <lineage>
        <taxon>Bacteria</taxon>
        <taxon>Bacillati</taxon>
        <taxon>Bacillota</taxon>
        <taxon>Clostridia</taxon>
        <taxon>Peptostreptococcales</taxon>
        <taxon>Thermotaleaceae</taxon>
        <taxon>Geosporobacter</taxon>
    </lineage>
</organism>
<feature type="domain" description="FtsX extracellular" evidence="13">
    <location>
        <begin position="64"/>
        <end position="154"/>
    </location>
</feature>
<evidence type="ECO:0000256" key="5">
    <source>
        <dbReference type="ARBA" id="ARBA00022618"/>
    </source>
</evidence>
<proteinExistence type="inferred from homology"/>
<evidence type="ECO:0000256" key="8">
    <source>
        <dbReference type="ARBA" id="ARBA00023136"/>
    </source>
</evidence>
<evidence type="ECO:0000256" key="7">
    <source>
        <dbReference type="ARBA" id="ARBA00022989"/>
    </source>
</evidence>
<feature type="transmembrane region" description="Helical" evidence="11">
    <location>
        <begin position="271"/>
        <end position="292"/>
    </location>
</feature>
<dbReference type="GO" id="GO:0051301">
    <property type="term" value="P:cell division"/>
    <property type="evidence" value="ECO:0007669"/>
    <property type="project" value="UniProtKB-KW"/>
</dbReference>
<keyword evidence="9 10" id="KW-0131">Cell cycle</keyword>
<evidence type="ECO:0000313" key="14">
    <source>
        <dbReference type="EMBL" id="SHI70396.1"/>
    </source>
</evidence>
<evidence type="ECO:0000256" key="3">
    <source>
        <dbReference type="ARBA" id="ARBA00021907"/>
    </source>
</evidence>
<dbReference type="NCBIfam" id="NF038347">
    <property type="entry name" value="FtsX_Gpos"/>
    <property type="match status" value="1"/>
</dbReference>
<dbReference type="PANTHER" id="PTHR47755:SF1">
    <property type="entry name" value="CELL DIVISION PROTEIN FTSX"/>
    <property type="match status" value="1"/>
</dbReference>
<keyword evidence="6 11" id="KW-0812">Transmembrane</keyword>
<protein>
    <recommendedName>
        <fullName evidence="3 10">Cell division protein FtsX</fullName>
    </recommendedName>
</protein>
<dbReference type="InterPro" id="IPR040690">
    <property type="entry name" value="FtsX_ECD"/>
</dbReference>
<evidence type="ECO:0000256" key="2">
    <source>
        <dbReference type="ARBA" id="ARBA00007379"/>
    </source>
</evidence>
<feature type="transmembrane region" description="Helical" evidence="11">
    <location>
        <begin position="27"/>
        <end position="48"/>
    </location>
</feature>
<keyword evidence="8 10" id="KW-0472">Membrane</keyword>
<dbReference type="STRING" id="1121919.SAMN02745975_00439"/>
<evidence type="ECO:0000259" key="13">
    <source>
        <dbReference type="Pfam" id="PF18075"/>
    </source>
</evidence>
<feature type="domain" description="ABC3 transporter permease C-terminal" evidence="12">
    <location>
        <begin position="176"/>
        <end position="291"/>
    </location>
</feature>
<dbReference type="InterPro" id="IPR004513">
    <property type="entry name" value="FtsX"/>
</dbReference>
<dbReference type="PIRSF" id="PIRSF003097">
    <property type="entry name" value="FtsX"/>
    <property type="match status" value="1"/>
</dbReference>
<dbReference type="InterPro" id="IPR003838">
    <property type="entry name" value="ABC3_permease_C"/>
</dbReference>